<dbReference type="Pfam" id="PF04998">
    <property type="entry name" value="RNA_pol_Rpb1_5"/>
    <property type="match status" value="1"/>
</dbReference>
<evidence type="ECO:0000256" key="3">
    <source>
        <dbReference type="ARBA" id="ARBA00022679"/>
    </source>
</evidence>
<evidence type="ECO:0000256" key="5">
    <source>
        <dbReference type="ARBA" id="ARBA00022833"/>
    </source>
</evidence>
<evidence type="ECO:0000256" key="2">
    <source>
        <dbReference type="ARBA" id="ARBA00022478"/>
    </source>
</evidence>
<dbReference type="EC" id="2.7.7.6" evidence="1"/>
<evidence type="ECO:0000313" key="8">
    <source>
        <dbReference type="EMBL" id="RVX09056.1"/>
    </source>
</evidence>
<feature type="domain" description="RNA polymerase Rpb1" evidence="7">
    <location>
        <begin position="429"/>
        <end position="514"/>
    </location>
</feature>
<dbReference type="GO" id="GO:0000428">
    <property type="term" value="C:DNA-directed RNA polymerase complex"/>
    <property type="evidence" value="ECO:0007669"/>
    <property type="project" value="UniProtKB-KW"/>
</dbReference>
<keyword evidence="5" id="KW-0862">Zinc</keyword>
<keyword evidence="2 8" id="KW-0240">DNA-directed RNA polymerase</keyword>
<protein>
    <recommendedName>
        <fullName evidence="1">DNA-directed RNA polymerase</fullName>
        <ecNumber evidence="1">2.7.7.6</ecNumber>
    </recommendedName>
</protein>
<evidence type="ECO:0000256" key="1">
    <source>
        <dbReference type="ARBA" id="ARBA00012418"/>
    </source>
</evidence>
<dbReference type="GO" id="GO:0006351">
    <property type="term" value="P:DNA-templated transcription"/>
    <property type="evidence" value="ECO:0007669"/>
    <property type="project" value="InterPro"/>
</dbReference>
<dbReference type="GO" id="GO:0003677">
    <property type="term" value="F:DNA binding"/>
    <property type="evidence" value="ECO:0007669"/>
    <property type="project" value="InterPro"/>
</dbReference>
<dbReference type="InterPro" id="IPR045867">
    <property type="entry name" value="DNA-dir_RpoC_beta_prime"/>
</dbReference>
<proteinExistence type="predicted"/>
<organism evidence="8 9">
    <name type="scientific">Vitis vinifera</name>
    <name type="common">Grape</name>
    <dbReference type="NCBI Taxonomy" id="29760"/>
    <lineage>
        <taxon>Eukaryota</taxon>
        <taxon>Viridiplantae</taxon>
        <taxon>Streptophyta</taxon>
        <taxon>Embryophyta</taxon>
        <taxon>Tracheophyta</taxon>
        <taxon>Spermatophyta</taxon>
        <taxon>Magnoliopsida</taxon>
        <taxon>eudicotyledons</taxon>
        <taxon>Gunneridae</taxon>
        <taxon>Pentapetalae</taxon>
        <taxon>rosids</taxon>
        <taxon>Vitales</taxon>
        <taxon>Vitaceae</taxon>
        <taxon>Viteae</taxon>
        <taxon>Vitis</taxon>
    </lineage>
</organism>
<dbReference type="PANTHER" id="PTHR19376:SF36">
    <property type="entry name" value="DNA-DIRECTED RNA POLYMERASE IV SUBUNIT 1"/>
    <property type="match status" value="1"/>
</dbReference>
<keyword evidence="6" id="KW-0804">Transcription</keyword>
<dbReference type="AlphaFoldDB" id="A0A438JJC2"/>
<dbReference type="GO" id="GO:0003899">
    <property type="term" value="F:DNA-directed RNA polymerase activity"/>
    <property type="evidence" value="ECO:0007669"/>
    <property type="project" value="UniProtKB-EC"/>
</dbReference>
<comment type="caution">
    <text evidence="8">The sequence shown here is derived from an EMBL/GenBank/DDBJ whole genome shotgun (WGS) entry which is preliminary data.</text>
</comment>
<dbReference type="PANTHER" id="PTHR19376">
    <property type="entry name" value="DNA-DIRECTED RNA POLYMERASE"/>
    <property type="match status" value="1"/>
</dbReference>
<evidence type="ECO:0000256" key="6">
    <source>
        <dbReference type="ARBA" id="ARBA00023163"/>
    </source>
</evidence>
<reference evidence="8 9" key="1">
    <citation type="journal article" date="2018" name="PLoS Genet.">
        <title>Population sequencing reveals clonal diversity and ancestral inbreeding in the grapevine cultivar Chardonnay.</title>
        <authorList>
            <person name="Roach M.J."/>
            <person name="Johnson D.L."/>
            <person name="Bohlmann J."/>
            <person name="van Vuuren H.J."/>
            <person name="Jones S.J."/>
            <person name="Pretorius I.S."/>
            <person name="Schmidt S.A."/>
            <person name="Borneman A.R."/>
        </authorList>
    </citation>
    <scope>NUCLEOTIDE SEQUENCE [LARGE SCALE GENOMIC DNA]</scope>
    <source>
        <strain evidence="9">cv. Chardonnay</strain>
        <tissue evidence="8">Leaf</tissue>
    </source>
</reference>
<keyword evidence="4" id="KW-0548">Nucleotidyltransferase</keyword>
<dbReference type="InterPro" id="IPR007081">
    <property type="entry name" value="RNA_pol_Rpb1_5"/>
</dbReference>
<keyword evidence="3" id="KW-0808">Transferase</keyword>
<gene>
    <name evidence="8" type="primary">NRPD1_2</name>
    <name evidence="8" type="ORF">CK203_013956</name>
</gene>
<dbReference type="SUPFAM" id="SSF64484">
    <property type="entry name" value="beta and beta-prime subunits of DNA dependent RNA-polymerase"/>
    <property type="match status" value="1"/>
</dbReference>
<evidence type="ECO:0000259" key="7">
    <source>
        <dbReference type="Pfam" id="PF04998"/>
    </source>
</evidence>
<name>A0A438JJC2_VITVI</name>
<dbReference type="EMBL" id="QGNW01000039">
    <property type="protein sequence ID" value="RVX09056.1"/>
    <property type="molecule type" value="Genomic_DNA"/>
</dbReference>
<evidence type="ECO:0000313" key="9">
    <source>
        <dbReference type="Proteomes" id="UP000288805"/>
    </source>
</evidence>
<sequence length="582" mass="65761">MKELMIKILIEKETHFIVGGFQGRSTNSQEFIVSVWANFWLKINLDKSNLFGINLDQNHLSRLALMLDCKASDWPILYLGLPLGGNPKACGFWDPVIERISRRLDGWQKAYLSFGGVGKGEFSSVTSTHFKHLWDTFQWLGYQHCSQMVVSLSLEGYCTGLLGFFQRVLECGLRKSTADRTVSLFLSKKLEKRKHGFEYGALEVKNHLEKLLFSDIVSTVMIVFSPQNGSKTHFSPWVCHFHEIAKKRSLKPHSIIDALYMKCNSARAESKINLPDLQITSNGRDCFVDMEKEDSDCFCITVSIVNSKKSCIQLDTVRDLVIPFLLGAVGGDIEGTEFKSQQRQKQVSRHCVEPLCPEEVSFFAWEAIWWVIPSSIKDAILSWHGLLDVKKVDILWNDNPDSDVLKSSSGRLYLRVYVSGDCGKKNFWGVLMDACLQIMDMIDWERSHPDNIHDIFVVYGIDAGWKYFLNSLKSAISDIGKTVLPEHLLLVASCLSATGEFVGLNAKGMARQKELTSISSPFMQGCFSVSSHIHLLICVGIKFEFLLLSYFSIYLSTAATGLSLHVREEVYIDQSPELVPWA</sequence>
<evidence type="ECO:0000256" key="4">
    <source>
        <dbReference type="ARBA" id="ARBA00022695"/>
    </source>
</evidence>
<dbReference type="Proteomes" id="UP000288805">
    <property type="component" value="Unassembled WGS sequence"/>
</dbReference>
<accession>A0A438JJC2</accession>